<dbReference type="InterPro" id="IPR000160">
    <property type="entry name" value="GGDEF_dom"/>
</dbReference>
<dbReference type="SMART" id="SM00267">
    <property type="entry name" value="GGDEF"/>
    <property type="match status" value="1"/>
</dbReference>
<comment type="caution">
    <text evidence="6">The sequence shown here is derived from an EMBL/GenBank/DDBJ whole genome shotgun (WGS) entry which is preliminary data.</text>
</comment>
<organism evidence="6 7">
    <name type="scientific">Sulfurospirillum tamanense</name>
    <dbReference type="NCBI Taxonomy" id="2813362"/>
    <lineage>
        <taxon>Bacteria</taxon>
        <taxon>Pseudomonadati</taxon>
        <taxon>Campylobacterota</taxon>
        <taxon>Epsilonproteobacteria</taxon>
        <taxon>Campylobacterales</taxon>
        <taxon>Sulfurospirillaceae</taxon>
        <taxon>Sulfurospirillum</taxon>
    </lineage>
</organism>
<evidence type="ECO:0000313" key="6">
    <source>
        <dbReference type="EMBL" id="MBN2964576.1"/>
    </source>
</evidence>
<reference evidence="6 7" key="2">
    <citation type="submission" date="2021-02" db="EMBL/GenBank/DDBJ databases">
        <title>Sulfurospirillum tamanensis sp. nov.</title>
        <authorList>
            <person name="Frolova A."/>
            <person name="Merkel A."/>
            <person name="Slobodkin A."/>
        </authorList>
    </citation>
    <scope>NUCLEOTIDE SEQUENCE [LARGE SCALE GENOMIC DNA]</scope>
    <source>
        <strain evidence="6 7">T05b</strain>
    </source>
</reference>
<keyword evidence="3" id="KW-0472">Membrane</keyword>
<proteinExistence type="predicted"/>
<reference evidence="6 7" key="3">
    <citation type="submission" date="2021-02" db="EMBL/GenBank/DDBJ databases">
        <authorList>
            <person name="Merkel A.Y."/>
        </authorList>
    </citation>
    <scope>NUCLEOTIDE SEQUENCE [LARGE SCALE GENOMIC DNA]</scope>
    <source>
        <strain evidence="6 7">T05b</strain>
    </source>
</reference>
<feature type="domain" description="GGDEF" evidence="5">
    <location>
        <begin position="367"/>
        <end position="493"/>
    </location>
</feature>
<feature type="transmembrane region" description="Helical" evidence="3">
    <location>
        <begin position="238"/>
        <end position="257"/>
    </location>
</feature>
<dbReference type="InterPro" id="IPR029787">
    <property type="entry name" value="Nucleotide_cyclase"/>
</dbReference>
<comment type="catalytic activity">
    <reaction evidence="2">
        <text>2 GTP = 3',3'-c-di-GMP + 2 diphosphate</text>
        <dbReference type="Rhea" id="RHEA:24898"/>
        <dbReference type="ChEBI" id="CHEBI:33019"/>
        <dbReference type="ChEBI" id="CHEBI:37565"/>
        <dbReference type="ChEBI" id="CHEBI:58805"/>
        <dbReference type="EC" id="2.7.7.65"/>
    </reaction>
</comment>
<dbReference type="PROSITE" id="PS50887">
    <property type="entry name" value="GGDEF"/>
    <property type="match status" value="1"/>
</dbReference>
<feature type="transmembrane region" description="Helical" evidence="3">
    <location>
        <begin position="7"/>
        <end position="27"/>
    </location>
</feature>
<evidence type="ECO:0000256" key="2">
    <source>
        <dbReference type="ARBA" id="ARBA00034247"/>
    </source>
</evidence>
<dbReference type="EC" id="2.7.7.65" evidence="1"/>
<evidence type="ECO:0000259" key="5">
    <source>
        <dbReference type="PROSITE" id="PS50887"/>
    </source>
</evidence>
<dbReference type="PANTHER" id="PTHR45138:SF9">
    <property type="entry name" value="DIGUANYLATE CYCLASE DGCM-RELATED"/>
    <property type="match status" value="1"/>
</dbReference>
<evidence type="ECO:0000256" key="3">
    <source>
        <dbReference type="SAM" id="Phobius"/>
    </source>
</evidence>
<dbReference type="Proteomes" id="UP000703590">
    <property type="component" value="Unassembled WGS sequence"/>
</dbReference>
<accession>A0ABS2WSC9</accession>
<feature type="domain" description="HAMP" evidence="4">
    <location>
        <begin position="262"/>
        <end position="313"/>
    </location>
</feature>
<evidence type="ECO:0000313" key="7">
    <source>
        <dbReference type="Proteomes" id="UP000703590"/>
    </source>
</evidence>
<gene>
    <name evidence="6" type="ORF">JWV37_07275</name>
</gene>
<dbReference type="EMBL" id="JAFHKK010000013">
    <property type="protein sequence ID" value="MBN2964576.1"/>
    <property type="molecule type" value="Genomic_DNA"/>
</dbReference>
<dbReference type="SUPFAM" id="SSF55073">
    <property type="entry name" value="Nucleotide cyclase"/>
    <property type="match status" value="1"/>
</dbReference>
<dbReference type="InterPro" id="IPR043128">
    <property type="entry name" value="Rev_trsase/Diguanyl_cyclase"/>
</dbReference>
<evidence type="ECO:0000256" key="1">
    <source>
        <dbReference type="ARBA" id="ARBA00012528"/>
    </source>
</evidence>
<reference evidence="7" key="1">
    <citation type="submission" date="2021-02" db="EMBL/GenBank/DDBJ databases">
        <title>Sulfurospirillum tamanensis sp. nov.</title>
        <authorList>
            <person name="Merkel A.Y."/>
        </authorList>
    </citation>
    <scope>NUCLEOTIDE SEQUENCE [LARGE SCALE GENOMIC DNA]</scope>
    <source>
        <strain evidence="7">T05b</strain>
    </source>
</reference>
<dbReference type="Gene3D" id="6.10.340.10">
    <property type="match status" value="1"/>
</dbReference>
<dbReference type="PANTHER" id="PTHR45138">
    <property type="entry name" value="REGULATORY COMPONENTS OF SENSORY TRANSDUCTION SYSTEM"/>
    <property type="match status" value="1"/>
</dbReference>
<dbReference type="Gene3D" id="3.30.70.270">
    <property type="match status" value="1"/>
</dbReference>
<evidence type="ECO:0000259" key="4">
    <source>
        <dbReference type="PROSITE" id="PS50885"/>
    </source>
</evidence>
<keyword evidence="7" id="KW-1185">Reference proteome</keyword>
<protein>
    <recommendedName>
        <fullName evidence="1">diguanylate cyclase</fullName>
        <ecNumber evidence="1">2.7.7.65</ecNumber>
    </recommendedName>
</protein>
<sequence>MNIERKIFTGFLFIFTLVFVLSAWAYFAHFETTLSAHQRTHAGVVNGNIYNDLKNTLANNTSVLKSLENDGDIALAYDVIPWLSVVGVGKMKRNFERIFKNYPYIGEVSFFKNNTLLVRITKEERPLEAAFFEAIVDFSAKDSRALLKTNMTLFLQDQLTQNRVKGLRYLALEKEDAIWLITPKGYARYGGTELKAEKVISLGEQKLVSSACVHIENTGYCLKSLISHEYYYDALRSLVVRMVALYVGVALVIYFLAKHLSMLIMQPIKALEHATKRYTKGDFSPIVLEGEGEIASAIMAFNAMGYRIKNFTTELQEEVKLRTKELTSVNQKLVQLASTDALTSLYNRGKIDELIQGELERFRRFAHPFSILLIDLDDFKGINDTHGHQAGDIVLKEFAKILQATTRKTDSIGRWGGEEFLILSPGTTLGGAKTLAQTILEVLRQKTLQDIGTVSASIGVAQYRQGETYKDFFARVDRNLYTAKTTGKDCVVG</sequence>
<dbReference type="CDD" id="cd06225">
    <property type="entry name" value="HAMP"/>
    <property type="match status" value="1"/>
</dbReference>
<dbReference type="InterPro" id="IPR003660">
    <property type="entry name" value="HAMP_dom"/>
</dbReference>
<dbReference type="RefSeq" id="WP_205459124.1">
    <property type="nucleotide sequence ID" value="NZ_JAFHKK010000013.1"/>
</dbReference>
<dbReference type="PROSITE" id="PS50885">
    <property type="entry name" value="HAMP"/>
    <property type="match status" value="1"/>
</dbReference>
<dbReference type="CDD" id="cd01949">
    <property type="entry name" value="GGDEF"/>
    <property type="match status" value="1"/>
</dbReference>
<dbReference type="InterPro" id="IPR050469">
    <property type="entry name" value="Diguanylate_Cyclase"/>
</dbReference>
<keyword evidence="3" id="KW-0812">Transmembrane</keyword>
<dbReference type="Pfam" id="PF00990">
    <property type="entry name" value="GGDEF"/>
    <property type="match status" value="1"/>
</dbReference>
<keyword evidence="3" id="KW-1133">Transmembrane helix</keyword>
<dbReference type="NCBIfam" id="TIGR00254">
    <property type="entry name" value="GGDEF"/>
    <property type="match status" value="1"/>
</dbReference>
<name>A0ABS2WSC9_9BACT</name>